<feature type="compositionally biased region" description="Polar residues" evidence="10">
    <location>
        <begin position="851"/>
        <end position="861"/>
    </location>
</feature>
<keyword evidence="5" id="KW-0509">mRNA transport</keyword>
<dbReference type="GO" id="GO:0044614">
    <property type="term" value="C:nuclear pore cytoplasmic filaments"/>
    <property type="evidence" value="ECO:0007669"/>
    <property type="project" value="TreeGrafter"/>
</dbReference>
<dbReference type="PROSITE" id="PS50053">
    <property type="entry name" value="UBIQUITIN_2"/>
    <property type="match status" value="1"/>
</dbReference>
<feature type="region of interest" description="Disordered" evidence="10">
    <location>
        <begin position="926"/>
        <end position="953"/>
    </location>
</feature>
<dbReference type="Gene3D" id="1.10.10.2360">
    <property type="match status" value="1"/>
</dbReference>
<evidence type="ECO:0000259" key="12">
    <source>
        <dbReference type="PROSITE" id="PS51434"/>
    </source>
</evidence>
<comment type="caution">
    <text evidence="13">The sequence shown here is derived from an EMBL/GenBank/DDBJ whole genome shotgun (WGS) entry which is preliminary data.</text>
</comment>
<dbReference type="EMBL" id="JAKCXM010000355">
    <property type="protein sequence ID" value="KAJ0395254.1"/>
    <property type="molecule type" value="Genomic_DNA"/>
</dbReference>
<dbReference type="Pfam" id="PF04096">
    <property type="entry name" value="Nucleoporin2"/>
    <property type="match status" value="1"/>
</dbReference>
<keyword evidence="14" id="KW-1185">Reference proteome</keyword>
<dbReference type="InterPro" id="IPR036903">
    <property type="entry name" value="Nup98_auto-Pept-S59_dom_sf"/>
</dbReference>
<evidence type="ECO:0008006" key="15">
    <source>
        <dbReference type="Google" id="ProtNLM"/>
    </source>
</evidence>
<evidence type="ECO:0000256" key="5">
    <source>
        <dbReference type="ARBA" id="ARBA00022816"/>
    </source>
</evidence>
<evidence type="ECO:0000256" key="3">
    <source>
        <dbReference type="ARBA" id="ARBA00022448"/>
    </source>
</evidence>
<keyword evidence="9" id="KW-0539">Nucleus</keyword>
<dbReference type="GO" id="GO:0034398">
    <property type="term" value="P:telomere tethering at nuclear periphery"/>
    <property type="evidence" value="ECO:0007669"/>
    <property type="project" value="TreeGrafter"/>
</dbReference>
<dbReference type="Pfam" id="PF12110">
    <property type="entry name" value="Nup96"/>
    <property type="match status" value="1"/>
</dbReference>
<comment type="subcellular location">
    <subcellularLocation>
        <location evidence="1">Nucleus</location>
        <location evidence="1">Nuclear pore complex</location>
    </subcellularLocation>
</comment>
<evidence type="ECO:0000256" key="4">
    <source>
        <dbReference type="ARBA" id="ARBA00022813"/>
    </source>
</evidence>
<organism evidence="13 14">
    <name type="scientific">Pythium insidiosum</name>
    <name type="common">Pythiosis disease agent</name>
    <dbReference type="NCBI Taxonomy" id="114742"/>
    <lineage>
        <taxon>Eukaryota</taxon>
        <taxon>Sar</taxon>
        <taxon>Stramenopiles</taxon>
        <taxon>Oomycota</taxon>
        <taxon>Peronosporomycetes</taxon>
        <taxon>Pythiales</taxon>
        <taxon>Pythiaceae</taxon>
        <taxon>Pythium</taxon>
    </lineage>
</organism>
<feature type="compositionally biased region" description="Low complexity" evidence="10">
    <location>
        <begin position="1051"/>
        <end position="1070"/>
    </location>
</feature>
<sequence>MSFAFGGGAAGGGGFGGAAAGGPGAFGTTSAFGAASKPATPGFGGFGGGATTGGFGAAPAAGGTGLFGGGAGAAGGTTAFGGGGASPTTGFGAAPAAGGFGSGGFGAGATTSAFGAKPAATGAASSPFGQSSLFGGASTTQSTFGAPASSGFGATATSGGFGTPAPAASSGGLFGGGGGGAFGAKPAATGPFGGGASTFGGGGAATTGAFGGGGAATGAFGSAAAPAQPQVGTGNPPYQPHGDTDAGGAVQYLSISRMQAYAHKSAEELRFEDYLKRTNPAAAAQQAAMYPAPAAAPAAGGSAGAAGGFGGGFGGFGASGATGTQGAFGSGNAFGSTPAAGTSGFGGFTTGGGSTPGGGGLFGSATRSAGGFGAASQPMGAASAFGGGGFGATTTAATGFGGAAATPAPAFGAGGFGQQQQQQQPQTGGFGGFGSTATTGGFGGAAAGGFGKPAAPAAGGFGFGAANNTATPAAGGGFGGFGAGAQTSVTGGTSLFGGGAAAGGSSFGFGGAAKPPASGGFGGFGASAPGTATTATGGFGTGGGFGAAAPAAGGLFGGAGAAAPQTGGGLFGGAAAAAPATSTGGFGFGGGATTLGSAAPATAGGGMMFNGAAGGFGAAKPAGTSLFGGTSGASTGTTSLFGSLGSTGAATSAAGTGTSLFGGTSTATKSLGFGSGGFGFGGGATGSTGFGAATTTAPKTTGFGGFGSFGAATSTAPSTGFSFGGGATSSFAPTTLGGAAPATAAAGAAPANASLVAAPDVNPYGAGSFGAGLVEQNVKAALDLPSLKTSSSSSAARLSSFAQDVGLPRGAMESSVTTRRHLLSNRYSIPVSFIRGSSFKGSKNRLASITSAKTSSSQLGGSNAGVRFGSAPSQTTGGSADDEFKFSSTLFRNSVAKRLVIDKSDSSAASSSARSRVLPSRAAVVPLSDDDAARDSSNGVASGSQRPTRPLLKPEAEDGLYRVVFRNMATNKSFTLRLKGNERVQDAREEVKRLIDATTEKEDGSKGMRDVELLVHGRIVADTLTVEALRLREDDSVDVAIVEDLTGGDSGAKSTDATAAKSAHQATAPTAPSGRFVSYAEFMSSAMRETEAEATSAHAKPVSAACPSLKNEDYFTVPSYDRLKRMTEQELAQVEGFKVGCKGLGTVEWLGKTDVRNLDLDDLIQFEKKEVIVYKDDENKHPHGTGLNRPAIVELLGVFPPRKTQDPEQYRERVQQRTVDIGATFIDYSPSKGIWRFRVEHFSRYGFDDEDDDDDDEVEGDVDMETAEQKHSKAVAAMATQKKKMVMAPSASKHSKRIAVDDPRVGLLRNSMMYGDRSTSHNVSVASFRADGTVLAPSPATDEKDDDKMVDDDVADEEESEPTAIVKMERSVVFPVNASSATVPILPLGIDCESSRLPRDAKSTTYQIYLQATQQAAVKSQVDLGLFMARSFRCSWGPNGELVNIGKLVTSRQTTKPLGRRVAIEMPLEVEGSQRKSLTTELLDLHFKCCESSPFEGDCTDAAPLYALPSTNDGVVHCLHEYVAFSERVRKQHPSSRRFRRWALLWKLVHALWGQEHDQLSGGQSQRACPLAARDDPREIESMESLPMVDLRREAISRWFEDALSAEWAAMAPEQADAPSQAQVLKLLCQHRIVEAAEAAMACGDFRLSTMIAQTATYEGSDFRTLIADQLAQWTENGTLEFIEEDVVMIYSLLAGSVEVVTAQRANDLTWLMCLALFFWYKRGPAVSLKVALGLYREAVDKQLARAPVAKAASTTPQKLDMLMEVMKLYVDDAVSLCSVLSPSGLKGDDWNGDTRDLHLDYELSWHLHSVLRAVGYKIDRKWESHVHQNFLRQLDGAGQWKEAVYVSLNISDATERAASCRELLVRNTDLLSAAKEARSVLAERYLVPQPWIEEALAVGAVNQHEYRKEIAHWIAAQRFEEAHACLVRHVAPSCLFSGERAVLLQLLEELELFADQISQWTASCIDALGLIGGGLWLEYLRLEQQTGLQVGREAEFLARLMHLAERLTSAAPSTPSTTAALATTDREQIVARTALSSMLVTLSTQTIKIRSLLGASKQPLAVGDRDELPAHLEPSFLSSLAQLTRGRETKFVESYRALHVHALCSAFVDWRA</sequence>
<dbReference type="InterPro" id="IPR021967">
    <property type="entry name" value="Nup98_C"/>
</dbReference>
<dbReference type="GO" id="GO:0051028">
    <property type="term" value="P:mRNA transport"/>
    <property type="evidence" value="ECO:0007669"/>
    <property type="project" value="UniProtKB-KW"/>
</dbReference>
<keyword evidence="4" id="KW-0068">Autocatalytic cleavage</keyword>
<dbReference type="GO" id="GO:0006606">
    <property type="term" value="P:protein import into nucleus"/>
    <property type="evidence" value="ECO:0007669"/>
    <property type="project" value="TreeGrafter"/>
</dbReference>
<feature type="region of interest" description="Disordered" evidence="10">
    <location>
        <begin position="851"/>
        <end position="882"/>
    </location>
</feature>
<evidence type="ECO:0000256" key="10">
    <source>
        <dbReference type="SAM" id="MobiDB-lite"/>
    </source>
</evidence>
<feature type="domain" description="Ubiquitin-like" evidence="11">
    <location>
        <begin position="961"/>
        <end position="1041"/>
    </location>
</feature>
<dbReference type="PANTHER" id="PTHR23198">
    <property type="entry name" value="NUCLEOPORIN"/>
    <property type="match status" value="1"/>
</dbReference>
<dbReference type="GO" id="GO:0000973">
    <property type="term" value="P:post-transcriptional tethering of RNA polymerase II gene DNA at nuclear periphery"/>
    <property type="evidence" value="ECO:0007669"/>
    <property type="project" value="TreeGrafter"/>
</dbReference>
<feature type="compositionally biased region" description="Low complexity" evidence="10">
    <location>
        <begin position="418"/>
        <end position="427"/>
    </location>
</feature>
<dbReference type="InterPro" id="IPR007230">
    <property type="entry name" value="Nup98_auto-Pept-S59_dom"/>
</dbReference>
<dbReference type="SUPFAM" id="SSF82215">
    <property type="entry name" value="C-terminal autoproteolytic domain of nucleoporin nup98"/>
    <property type="match status" value="1"/>
</dbReference>
<evidence type="ECO:0000256" key="7">
    <source>
        <dbReference type="ARBA" id="ARBA00023010"/>
    </source>
</evidence>
<dbReference type="GO" id="GO:0017056">
    <property type="term" value="F:structural constituent of nuclear pore"/>
    <property type="evidence" value="ECO:0007669"/>
    <property type="project" value="InterPro"/>
</dbReference>
<evidence type="ECO:0000256" key="9">
    <source>
        <dbReference type="ARBA" id="ARBA00023242"/>
    </source>
</evidence>
<dbReference type="PANTHER" id="PTHR23198:SF6">
    <property type="entry name" value="NUCLEAR PORE COMPLEX PROTEIN NUP98-NUP96"/>
    <property type="match status" value="1"/>
</dbReference>
<evidence type="ECO:0000259" key="11">
    <source>
        <dbReference type="PROSITE" id="PS50053"/>
    </source>
</evidence>
<dbReference type="Gene3D" id="1.25.40.690">
    <property type="match status" value="1"/>
</dbReference>
<keyword evidence="3" id="KW-0813">Transport</keyword>
<dbReference type="PROSITE" id="PS51434">
    <property type="entry name" value="NUP_C"/>
    <property type="match status" value="1"/>
</dbReference>
<keyword evidence="8" id="KW-0906">Nuclear pore complex</keyword>
<feature type="domain" description="Peptidase S59" evidence="12">
    <location>
        <begin position="1111"/>
        <end position="1242"/>
    </location>
</feature>
<dbReference type="InterPro" id="IPR000626">
    <property type="entry name" value="Ubiquitin-like_dom"/>
</dbReference>
<evidence type="ECO:0000256" key="2">
    <source>
        <dbReference type="ARBA" id="ARBA00008926"/>
    </source>
</evidence>
<feature type="region of interest" description="Disordered" evidence="10">
    <location>
        <begin position="1048"/>
        <end position="1070"/>
    </location>
</feature>
<feature type="compositionally biased region" description="Polar residues" evidence="10">
    <location>
        <begin position="935"/>
        <end position="947"/>
    </location>
</feature>
<comment type="similarity">
    <text evidence="2">Belongs to the nucleoporin GLFG family.</text>
</comment>
<reference evidence="13" key="1">
    <citation type="submission" date="2021-12" db="EMBL/GenBank/DDBJ databases">
        <title>Prjna785345.</title>
        <authorList>
            <person name="Rujirawat T."/>
            <person name="Krajaejun T."/>
        </authorList>
    </citation>
    <scope>NUCLEOTIDE SEQUENCE</scope>
    <source>
        <strain evidence="13">Pi057C3</strain>
    </source>
</reference>
<feature type="region of interest" description="Disordered" evidence="10">
    <location>
        <begin position="414"/>
        <end position="435"/>
    </location>
</feature>
<accession>A0AAD5Q3Y4</accession>
<evidence type="ECO:0000313" key="13">
    <source>
        <dbReference type="EMBL" id="KAJ0395254.1"/>
    </source>
</evidence>
<proteinExistence type="inferred from homology"/>
<evidence type="ECO:0000256" key="8">
    <source>
        <dbReference type="ARBA" id="ARBA00023132"/>
    </source>
</evidence>
<dbReference type="GO" id="GO:0003723">
    <property type="term" value="F:RNA binding"/>
    <property type="evidence" value="ECO:0007669"/>
    <property type="project" value="TreeGrafter"/>
</dbReference>
<name>A0AAD5Q3Y4_PYTIN</name>
<gene>
    <name evidence="13" type="ORF">P43SY_005665</name>
</gene>
<dbReference type="Gene3D" id="3.30.1610.10">
    <property type="entry name" value="Peptidase S59, nucleoporin"/>
    <property type="match status" value="1"/>
</dbReference>
<evidence type="ECO:0000256" key="6">
    <source>
        <dbReference type="ARBA" id="ARBA00022927"/>
    </source>
</evidence>
<keyword evidence="7" id="KW-0811">Translocation</keyword>
<dbReference type="GO" id="GO:0006405">
    <property type="term" value="P:RNA export from nucleus"/>
    <property type="evidence" value="ECO:0007669"/>
    <property type="project" value="TreeGrafter"/>
</dbReference>
<keyword evidence="6" id="KW-0653">Protein transport</keyword>
<dbReference type="Proteomes" id="UP001209570">
    <property type="component" value="Unassembled WGS sequence"/>
</dbReference>
<evidence type="ECO:0000256" key="1">
    <source>
        <dbReference type="ARBA" id="ARBA00004567"/>
    </source>
</evidence>
<dbReference type="GO" id="GO:0008139">
    <property type="term" value="F:nuclear localization sequence binding"/>
    <property type="evidence" value="ECO:0007669"/>
    <property type="project" value="TreeGrafter"/>
</dbReference>
<protein>
    <recommendedName>
        <fullName evidence="15">Peptidase S59 domain-containing protein</fullName>
    </recommendedName>
</protein>
<evidence type="ECO:0000313" key="14">
    <source>
        <dbReference type="Proteomes" id="UP001209570"/>
    </source>
</evidence>
<dbReference type="InterPro" id="IPR037665">
    <property type="entry name" value="Nucleoporin_S59-like"/>
</dbReference>